<sequence>MTQAKYVDWIEQQWGHRAVTVPEVELALKEFMLNYQYRTNLNDAILIQKVKLLTAGLGVPEGTLQFSSGWLQKFKEHNSIRQIKLQSEAASADNDAITSVLPLLRSKCASYPLHRIYNMDETGLFYYLELDQTLATYRIAGYKVDREHISVALCTNADGSHKLNPLIIGKYQKPRCFKNINIKNMPFMYQNNTNAWMITTFFQDWLKEFNHQQIEAGNRAEDLKMDVLQAIQYAIQGWEEISAKTILIDSEIDKLTELIENLHFSDSMQVEEFLSIPEENFVYEVPDDDYLDETEKIDDSSEIPIVSADLVLESLKTVYMYLLQQNNTSKQLKLVNKVKKVIKEKKVATMKQSQIDQYFKQNDKTSINE</sequence>
<accession>A0A9N9HNG4</accession>
<keyword evidence="1" id="KW-0238">DNA-binding</keyword>
<protein>
    <submittedName>
        <fullName evidence="3">880_t:CDS:1</fullName>
    </submittedName>
</protein>
<dbReference type="GO" id="GO:0005634">
    <property type="term" value="C:nucleus"/>
    <property type="evidence" value="ECO:0007669"/>
    <property type="project" value="TreeGrafter"/>
</dbReference>
<dbReference type="PANTHER" id="PTHR19303:SF73">
    <property type="entry name" value="PROTEIN PDC2"/>
    <property type="match status" value="1"/>
</dbReference>
<dbReference type="InterPro" id="IPR006600">
    <property type="entry name" value="HTH_CenpB_DNA-bd_dom"/>
</dbReference>
<dbReference type="InterPro" id="IPR004875">
    <property type="entry name" value="DDE_SF_endonuclease_dom"/>
</dbReference>
<evidence type="ECO:0000313" key="3">
    <source>
        <dbReference type="EMBL" id="CAG8698035.1"/>
    </source>
</evidence>
<reference evidence="3" key="1">
    <citation type="submission" date="2021-06" db="EMBL/GenBank/DDBJ databases">
        <authorList>
            <person name="Kallberg Y."/>
            <person name="Tangrot J."/>
            <person name="Rosling A."/>
        </authorList>
    </citation>
    <scope>NUCLEOTIDE SEQUENCE</scope>
    <source>
        <strain evidence="3">MA453B</strain>
    </source>
</reference>
<dbReference type="GO" id="GO:0003677">
    <property type="term" value="F:DNA binding"/>
    <property type="evidence" value="ECO:0007669"/>
    <property type="project" value="UniProtKB-KW"/>
</dbReference>
<name>A0A9N9HNG4_9GLOM</name>
<evidence type="ECO:0000259" key="2">
    <source>
        <dbReference type="PROSITE" id="PS51253"/>
    </source>
</evidence>
<feature type="domain" description="HTH CENPB-type" evidence="2">
    <location>
        <begin position="12"/>
        <end position="84"/>
    </location>
</feature>
<dbReference type="PANTHER" id="PTHR19303">
    <property type="entry name" value="TRANSPOSON"/>
    <property type="match status" value="1"/>
</dbReference>
<keyword evidence="4" id="KW-1185">Reference proteome</keyword>
<dbReference type="Pfam" id="PF03184">
    <property type="entry name" value="DDE_1"/>
    <property type="match status" value="1"/>
</dbReference>
<dbReference type="Gene3D" id="1.10.10.60">
    <property type="entry name" value="Homeodomain-like"/>
    <property type="match status" value="1"/>
</dbReference>
<gene>
    <name evidence="3" type="ORF">DERYTH_LOCUS12806</name>
</gene>
<dbReference type="InterPro" id="IPR009057">
    <property type="entry name" value="Homeodomain-like_sf"/>
</dbReference>
<proteinExistence type="predicted"/>
<dbReference type="Proteomes" id="UP000789405">
    <property type="component" value="Unassembled WGS sequence"/>
</dbReference>
<dbReference type="PROSITE" id="PS51253">
    <property type="entry name" value="HTH_CENPB"/>
    <property type="match status" value="1"/>
</dbReference>
<dbReference type="OrthoDB" id="162969at2759"/>
<dbReference type="AlphaFoldDB" id="A0A9N9HNG4"/>
<dbReference type="EMBL" id="CAJVPY010008587">
    <property type="protein sequence ID" value="CAG8698035.1"/>
    <property type="molecule type" value="Genomic_DNA"/>
</dbReference>
<evidence type="ECO:0000313" key="4">
    <source>
        <dbReference type="Proteomes" id="UP000789405"/>
    </source>
</evidence>
<organism evidence="3 4">
    <name type="scientific">Dentiscutata erythropus</name>
    <dbReference type="NCBI Taxonomy" id="1348616"/>
    <lineage>
        <taxon>Eukaryota</taxon>
        <taxon>Fungi</taxon>
        <taxon>Fungi incertae sedis</taxon>
        <taxon>Mucoromycota</taxon>
        <taxon>Glomeromycotina</taxon>
        <taxon>Glomeromycetes</taxon>
        <taxon>Diversisporales</taxon>
        <taxon>Gigasporaceae</taxon>
        <taxon>Dentiscutata</taxon>
    </lineage>
</organism>
<comment type="caution">
    <text evidence="3">The sequence shown here is derived from an EMBL/GenBank/DDBJ whole genome shotgun (WGS) entry which is preliminary data.</text>
</comment>
<dbReference type="InterPro" id="IPR050863">
    <property type="entry name" value="CenT-Element_Derived"/>
</dbReference>
<evidence type="ECO:0000256" key="1">
    <source>
        <dbReference type="ARBA" id="ARBA00023125"/>
    </source>
</evidence>
<dbReference type="SUPFAM" id="SSF46689">
    <property type="entry name" value="Homeodomain-like"/>
    <property type="match status" value="1"/>
</dbReference>